<dbReference type="HOGENOM" id="CLU_505929_0_0_7"/>
<sequence>MKKLITLSAVAFLSTATFANSTVNASIQAQLDALTQKVIMLEANQKKDKNLKSTTISTVDESNTKAKMQATIDALTKKVDKLEKKQKHNTKKISAVNKLANNDNLKFGVDFRTAYDNVSYKKADGTKDTNDVFSNRLWMKMAYAPTDHISFFGTLSYYKIYGQVAQPHPGMDQMDWVVSGTAGSTNTLRVKEAFFLYKNDTFLGMDIPWTASFGRRPSTDGLLVNYRDDQKAKSAIGHNINMEFDGASFNYQLENVTDVPGMSLKFCFGRGMSDVNSRYSGIDYNSTNGTYSMNGSNNYGDTPGFSNTDLVGVLFNPYDDGQYSLHTVWFDAFNLPGMYATGTPNTYEFKQHGDVQGGAASFIADGIGDGITDMLDDTVFFASFAYSQTNPDNGHTMLGSDKKETGTSFYTGFNWPCQLIDDARVGIEYNHGSKYWRSFTYGEDTLVGSKLATRGDAYEVWFNKDLIGKILTAQIRYTYLDYKYTGSHAFFGDGGTPMTMDEAVAQNQNPVESAQDVRVYLRYRY</sequence>
<dbReference type="EMBL" id="CP002205">
    <property type="protein sequence ID" value="ADN08804.1"/>
    <property type="molecule type" value="Genomic_DNA"/>
</dbReference>
<keyword evidence="2" id="KW-0732">Signal</keyword>
<evidence type="ECO:0000313" key="4">
    <source>
        <dbReference type="Proteomes" id="UP000007803"/>
    </source>
</evidence>
<protein>
    <recommendedName>
        <fullName evidence="5">DUF3373 domain-containing protein</fullName>
    </recommendedName>
</protein>
<dbReference type="RefSeq" id="WP_013326560.1">
    <property type="nucleotide sequence ID" value="NC_014506.1"/>
</dbReference>
<feature type="signal peptide" evidence="2">
    <location>
        <begin position="1"/>
        <end position="19"/>
    </location>
</feature>
<gene>
    <name evidence="3" type="ordered locus">Saut_0755</name>
</gene>
<evidence type="ECO:0008006" key="5">
    <source>
        <dbReference type="Google" id="ProtNLM"/>
    </source>
</evidence>
<dbReference type="Pfam" id="PF11853">
    <property type="entry name" value="DUF3373"/>
    <property type="match status" value="1"/>
</dbReference>
<accession>E0UQS3</accession>
<evidence type="ECO:0000256" key="1">
    <source>
        <dbReference type="SAM" id="Coils"/>
    </source>
</evidence>
<dbReference type="KEGG" id="sua:Saut_0755"/>
<keyword evidence="1" id="KW-0175">Coiled coil</keyword>
<proteinExistence type="predicted"/>
<dbReference type="eggNOG" id="ENOG502Z9YV">
    <property type="taxonomic scope" value="Bacteria"/>
</dbReference>
<name>E0UQS3_SULAO</name>
<dbReference type="AlphaFoldDB" id="E0UQS3"/>
<dbReference type="Proteomes" id="UP000007803">
    <property type="component" value="Chromosome"/>
</dbReference>
<evidence type="ECO:0000256" key="2">
    <source>
        <dbReference type="SAM" id="SignalP"/>
    </source>
</evidence>
<dbReference type="InterPro" id="IPR021803">
    <property type="entry name" value="DUF3373"/>
</dbReference>
<evidence type="ECO:0000313" key="3">
    <source>
        <dbReference type="EMBL" id="ADN08804.1"/>
    </source>
</evidence>
<keyword evidence="4" id="KW-1185">Reference proteome</keyword>
<reference evidence="4" key="1">
    <citation type="journal article" date="2010" name="Stand. Genomic Sci.">
        <title>Complete genome sequence of Sulfurimonas autotrophica type strain (OK10).</title>
        <authorList>
            <person name="Sikorski J."/>
            <person name="Munk C."/>
            <person name="Lapidus A."/>
            <person name="Djao O."/>
            <person name="Lucas S."/>
            <person name="Glavina Del Rio T."/>
            <person name="Nolan M."/>
            <person name="Tice H."/>
            <person name="Han C."/>
            <person name="Cheng J."/>
            <person name="Tapia R."/>
            <person name="Goodwin L."/>
            <person name="Pitluck S."/>
            <person name="Liolios K."/>
            <person name="Ivanova N."/>
            <person name="Mavromatis K."/>
            <person name="Mikhailova N."/>
            <person name="Pati A."/>
            <person name="Sims D."/>
            <person name="Meincke L."/>
            <person name="Brettin T."/>
            <person name="Detter J."/>
            <person name="Chen A."/>
            <person name="Palaniappan K."/>
            <person name="Land M."/>
            <person name="Hauser L."/>
            <person name="Chang Y."/>
            <person name="Jeffries C."/>
            <person name="Rohde M."/>
            <person name="Lang E."/>
            <person name="Spring S."/>
            <person name="Goker M."/>
            <person name="Woyke T."/>
            <person name="Bristow J."/>
            <person name="Eisen J."/>
            <person name="Markowitz V."/>
            <person name="Hugenholtz P."/>
            <person name="Kyrpides N."/>
            <person name="Klenk H."/>
        </authorList>
    </citation>
    <scope>NUCLEOTIDE SEQUENCE [LARGE SCALE GENOMIC DNA]</scope>
    <source>
        <strain evidence="4">ATCC BAA-671 / DSM 16294 / JCM 11897 / OK10</strain>
    </source>
</reference>
<feature type="chain" id="PRO_5003141484" description="DUF3373 domain-containing protein" evidence="2">
    <location>
        <begin position="20"/>
        <end position="525"/>
    </location>
</feature>
<dbReference type="STRING" id="563040.Saut_0755"/>
<feature type="coiled-coil region" evidence="1">
    <location>
        <begin position="24"/>
        <end position="92"/>
    </location>
</feature>
<organism evidence="3 4">
    <name type="scientific">Sulfurimonas autotrophica (strain ATCC BAA-671 / DSM 16294 / JCM 11897 / OK10)</name>
    <dbReference type="NCBI Taxonomy" id="563040"/>
    <lineage>
        <taxon>Bacteria</taxon>
        <taxon>Pseudomonadati</taxon>
        <taxon>Campylobacterota</taxon>
        <taxon>Epsilonproteobacteria</taxon>
        <taxon>Campylobacterales</taxon>
        <taxon>Sulfurimonadaceae</taxon>
        <taxon>Sulfurimonas</taxon>
    </lineage>
</organism>